<dbReference type="Gene3D" id="2.60.40.4270">
    <property type="entry name" value="Listeria-Bacteroides repeat domain"/>
    <property type="match status" value="1"/>
</dbReference>
<dbReference type="EMBL" id="CP048914">
    <property type="protein sequence ID" value="QMS85173.1"/>
    <property type="molecule type" value="Genomic_DNA"/>
</dbReference>
<name>A0A7L7KR20_9MOLU</name>
<dbReference type="Pfam" id="PF09479">
    <property type="entry name" value="Flg_new"/>
    <property type="match status" value="3"/>
</dbReference>
<evidence type="ECO:0000313" key="4">
    <source>
        <dbReference type="Proteomes" id="UP000514720"/>
    </source>
</evidence>
<dbReference type="InterPro" id="IPR042229">
    <property type="entry name" value="Listeria/Bacterioides_rpt_sf"/>
</dbReference>
<accession>A0A7L7KR20</accession>
<proteinExistence type="predicted"/>
<dbReference type="Proteomes" id="UP000514720">
    <property type="component" value="Chromosome"/>
</dbReference>
<organism evidence="3 4">
    <name type="scientific">Candidatus Xianfuyuplasma coldseepsis</name>
    <dbReference type="NCBI Taxonomy" id="2782163"/>
    <lineage>
        <taxon>Bacteria</taxon>
        <taxon>Bacillati</taxon>
        <taxon>Mycoplasmatota</taxon>
        <taxon>Mollicutes</taxon>
        <taxon>Candidatus Izemoplasmatales</taxon>
        <taxon>Candidatus Izemoplasmataceae</taxon>
        <taxon>Candidatus Xianfuyuplasma</taxon>
    </lineage>
</organism>
<feature type="chain" id="PRO_5036466567" evidence="2">
    <location>
        <begin position="22"/>
        <end position="584"/>
    </location>
</feature>
<evidence type="ECO:0000313" key="3">
    <source>
        <dbReference type="EMBL" id="QMS85173.1"/>
    </source>
</evidence>
<comment type="subcellular location">
    <subcellularLocation>
        <location evidence="1">Cell envelope</location>
    </subcellularLocation>
</comment>
<evidence type="ECO:0000256" key="1">
    <source>
        <dbReference type="ARBA" id="ARBA00004196"/>
    </source>
</evidence>
<dbReference type="InterPro" id="IPR013378">
    <property type="entry name" value="InlB-like_B-rpt"/>
</dbReference>
<dbReference type="RefSeq" id="WP_258876949.1">
    <property type="nucleotide sequence ID" value="NZ_CP048914.1"/>
</dbReference>
<gene>
    <name evidence="3" type="ORF">G4Z02_05235</name>
</gene>
<reference evidence="3 4" key="1">
    <citation type="submission" date="2020-02" db="EMBL/GenBank/DDBJ databases">
        <authorList>
            <person name="Zheng R.K."/>
            <person name="Sun C.M."/>
        </authorList>
    </citation>
    <scope>NUCLEOTIDE SEQUENCE [LARGE SCALE GENOMIC DNA]</scope>
    <source>
        <strain evidence="4">zrk13</strain>
    </source>
</reference>
<dbReference type="AlphaFoldDB" id="A0A7L7KR20"/>
<dbReference type="GO" id="GO:0030313">
    <property type="term" value="C:cell envelope"/>
    <property type="evidence" value="ECO:0007669"/>
    <property type="project" value="UniProtKB-SubCell"/>
</dbReference>
<keyword evidence="4" id="KW-1185">Reference proteome</keyword>
<keyword evidence="2" id="KW-0732">Signal</keyword>
<evidence type="ECO:0000256" key="2">
    <source>
        <dbReference type="SAM" id="SignalP"/>
    </source>
</evidence>
<protein>
    <submittedName>
        <fullName evidence="3">InlB B-repeat-containing protein</fullName>
    </submittedName>
</protein>
<dbReference type="KEGG" id="xcl:G4Z02_05235"/>
<feature type="signal peptide" evidence="2">
    <location>
        <begin position="1"/>
        <end position="21"/>
    </location>
</feature>
<dbReference type="PROSITE" id="PS51257">
    <property type="entry name" value="PROKAR_LIPOPROTEIN"/>
    <property type="match status" value="1"/>
</dbReference>
<sequence length="584" mass="66739">MKHLLRITVALSILFGLSACKAEIDCDDGYRLEGKRCVLIDDQQLTYTISFVLPEELDPIADVIVDKGDTLTLPFIEVGDDYTWYTDAEMTTEFDPATEIHQDRTLYLDVDFTYFTVLIVDPDDVVEEISIDVIIGQTVSLPEVNTEYEYAWYTDSSYETEFDPETPINRDTTLHLRLVKTYTVSIVDPDGVVIEDKVTADAFQPVTLPVVFTLYDYEWYTDDTYETVFNPETIIDQNMTLYVRVIYPVYTITFVVPNDMDPIDPITVLLGETIPLPTIDTNREYGWYTNTNYTFEYNNSIPVTQDLTLYFYQESETVNITYIINGNVEAIVEYIPGNLIDIYTPFVLEGFEFDGWYLEETQDTKFYDLYVPQENITLYGTMIYPELEGTFTSIQDVLEASLGEDPFISVEGIVYYSELSSVYITDGINFVEVALPSSIDNTIVVGDRIQCIGYFHNVFNIKYMNIVEYTIIEHNQELPYTTQEMTFTEFTETALGSNDLVNAVIEITDVLHVENEPILTAYFGPLEDGSTITFYTAYADQQDMIEGRDGQTVTITFIYTGYRDSNGVIHYGAVPITVEEIQGL</sequence>